<dbReference type="SUPFAM" id="SSF51735">
    <property type="entry name" value="NAD(P)-binding Rossmann-fold domains"/>
    <property type="match status" value="1"/>
</dbReference>
<dbReference type="InterPro" id="IPR016040">
    <property type="entry name" value="NAD(P)-bd_dom"/>
</dbReference>
<dbReference type="GO" id="GO:0016646">
    <property type="term" value="F:oxidoreductase activity, acting on the CH-NH group of donors, NAD or NADP as acceptor"/>
    <property type="evidence" value="ECO:0007669"/>
    <property type="project" value="TreeGrafter"/>
</dbReference>
<dbReference type="InterPro" id="IPR036291">
    <property type="entry name" value="NAD(P)-bd_dom_sf"/>
</dbReference>
<organism evidence="2 3">
    <name type="scientific">Ferrimonas marina</name>
    <dbReference type="NCBI Taxonomy" id="299255"/>
    <lineage>
        <taxon>Bacteria</taxon>
        <taxon>Pseudomonadati</taxon>
        <taxon>Pseudomonadota</taxon>
        <taxon>Gammaproteobacteria</taxon>
        <taxon>Alteromonadales</taxon>
        <taxon>Ferrimonadaceae</taxon>
        <taxon>Ferrimonas</taxon>
    </lineage>
</organism>
<evidence type="ECO:0000259" key="1">
    <source>
        <dbReference type="Pfam" id="PF13460"/>
    </source>
</evidence>
<dbReference type="InterPro" id="IPR051606">
    <property type="entry name" value="Polyketide_Oxido-like"/>
</dbReference>
<protein>
    <submittedName>
        <fullName evidence="2">Uncharacterized conserved protein YbjT, contains NAD(P)-binding and DUF2867 domains</fullName>
    </submittedName>
</protein>
<dbReference type="Gene3D" id="3.40.50.720">
    <property type="entry name" value="NAD(P)-binding Rossmann-like Domain"/>
    <property type="match status" value="1"/>
</dbReference>
<proteinExistence type="predicted"/>
<dbReference type="PANTHER" id="PTHR43355">
    <property type="entry name" value="FLAVIN REDUCTASE (NADPH)"/>
    <property type="match status" value="1"/>
</dbReference>
<dbReference type="OrthoDB" id="9780595at2"/>
<dbReference type="STRING" id="299255.SAMN02745129_0749"/>
<evidence type="ECO:0000313" key="3">
    <source>
        <dbReference type="Proteomes" id="UP000184268"/>
    </source>
</evidence>
<accession>A0A1M5MRQ9</accession>
<dbReference type="PANTHER" id="PTHR43355:SF2">
    <property type="entry name" value="FLAVIN REDUCTASE (NADPH)"/>
    <property type="match status" value="1"/>
</dbReference>
<reference evidence="3" key="1">
    <citation type="submission" date="2016-11" db="EMBL/GenBank/DDBJ databases">
        <authorList>
            <person name="Varghese N."/>
            <person name="Submissions S."/>
        </authorList>
    </citation>
    <scope>NUCLEOTIDE SEQUENCE [LARGE SCALE GENOMIC DNA]</scope>
    <source>
        <strain evidence="3">DSM 16917</strain>
    </source>
</reference>
<gene>
    <name evidence="2" type="ORF">SAMN02745129_0749</name>
</gene>
<dbReference type="AlphaFoldDB" id="A0A1M5MRQ9"/>
<sequence>MLSKNLTIIGATGFLSTTITRQLVNHGVNVRVIARNPDKAREALPDSVEIVKADVSDEQSLMSALEGTSTLYIHLNTETTDMDLPFYTEREGVANIVKAAKANRVEHIMQIAGIESLHEEFFQNGVIESRVIREAGMQFIKDSGIPYTFFYCSFFADSFVRLVENDSAYLFGELPHETYFTNSLQLADHINQAIQNPKALNQHYPVQGDEAISFPEAARRFFTNYDPKVALETLPIAVINELGLPASEAQFLQQVWEVSGGLKERFVSEKTYWDLGEPQRSIEEFASQLRLG</sequence>
<dbReference type="Proteomes" id="UP000184268">
    <property type="component" value="Unassembled WGS sequence"/>
</dbReference>
<feature type="domain" description="NAD(P)-binding" evidence="1">
    <location>
        <begin position="10"/>
        <end position="157"/>
    </location>
</feature>
<dbReference type="RefSeq" id="WP_067654144.1">
    <property type="nucleotide sequence ID" value="NZ_FQXG01000001.1"/>
</dbReference>
<evidence type="ECO:0000313" key="2">
    <source>
        <dbReference type="EMBL" id="SHG79896.1"/>
    </source>
</evidence>
<dbReference type="EMBL" id="FQXG01000001">
    <property type="protein sequence ID" value="SHG79896.1"/>
    <property type="molecule type" value="Genomic_DNA"/>
</dbReference>
<keyword evidence="3" id="KW-1185">Reference proteome</keyword>
<dbReference type="Pfam" id="PF13460">
    <property type="entry name" value="NAD_binding_10"/>
    <property type="match status" value="1"/>
</dbReference>
<name>A0A1M5MRQ9_9GAMM</name>